<keyword evidence="1" id="KW-1133">Transmembrane helix</keyword>
<dbReference type="AlphaFoldDB" id="A0A9P9DJE5"/>
<feature type="transmembrane region" description="Helical" evidence="1">
    <location>
        <begin position="179"/>
        <end position="200"/>
    </location>
</feature>
<sequence length="481" mass="54653">MAFLLWWFFVSALDLTVWVASRRIHLFRRRIDAISLRRPSDEPSHSSSPFSVLKRPKEHYAKLLADDDRNISGFAPPRVTRSIIATLVLVQNLIAVLTAIVPSGRSLDRVCTRAGELALGNLILLIMLMFSGWALNSLVSQSEVQLMWIHGFLGWLVWYEALLHSVASISRVSHLGSRVVVTACFGVAAILVLFVIISSTQFGSRLFRILHIVFGLLFTVLVAVHYQTQNIPFLLLASLIIVVLIFYHFIRAQTLKKEMGSRDSGIARVKPQVDMINDNKLAHYFKVNDIPWRVAWYERDHGSQDHRPILLLTTPLGLDTYEIEGPFPIPHSPYVTMPRKLDMAVSDSGLLEAFTCFCGRNSLGYETRLTWYNVQNGLRNMFVAHLSEHFHSRNPLSLITIIYFGVTSKGYRGEIGMKQMLGQATRLELIEIDGPEQAPEDLLREPALEDLLREKPLQLQPEICVIGENFRSHSHLFRPYT</sequence>
<feature type="transmembrane region" description="Helical" evidence="1">
    <location>
        <begin position="231"/>
        <end position="250"/>
    </location>
</feature>
<keyword evidence="1" id="KW-0472">Membrane</keyword>
<feature type="transmembrane region" description="Helical" evidence="1">
    <location>
        <begin position="114"/>
        <end position="135"/>
    </location>
</feature>
<protein>
    <submittedName>
        <fullName evidence="2">Uncharacterized protein</fullName>
    </submittedName>
</protein>
<gene>
    <name evidence="2" type="ORF">B0J13DRAFT_629340</name>
</gene>
<name>A0A9P9DJE5_9HYPO</name>
<dbReference type="Proteomes" id="UP000717696">
    <property type="component" value="Unassembled WGS sequence"/>
</dbReference>
<feature type="transmembrane region" description="Helical" evidence="1">
    <location>
        <begin position="83"/>
        <end position="102"/>
    </location>
</feature>
<comment type="caution">
    <text evidence="2">The sequence shown here is derived from an EMBL/GenBank/DDBJ whole genome shotgun (WGS) entry which is preliminary data.</text>
</comment>
<organism evidence="2 3">
    <name type="scientific">Dactylonectria estremocensis</name>
    <dbReference type="NCBI Taxonomy" id="1079267"/>
    <lineage>
        <taxon>Eukaryota</taxon>
        <taxon>Fungi</taxon>
        <taxon>Dikarya</taxon>
        <taxon>Ascomycota</taxon>
        <taxon>Pezizomycotina</taxon>
        <taxon>Sordariomycetes</taxon>
        <taxon>Hypocreomycetidae</taxon>
        <taxon>Hypocreales</taxon>
        <taxon>Nectriaceae</taxon>
        <taxon>Dactylonectria</taxon>
    </lineage>
</organism>
<feature type="transmembrane region" description="Helical" evidence="1">
    <location>
        <begin position="206"/>
        <end position="224"/>
    </location>
</feature>
<reference evidence="2" key="1">
    <citation type="journal article" date="2021" name="Nat. Commun.">
        <title>Genetic determinants of endophytism in the Arabidopsis root mycobiome.</title>
        <authorList>
            <person name="Mesny F."/>
            <person name="Miyauchi S."/>
            <person name="Thiergart T."/>
            <person name="Pickel B."/>
            <person name="Atanasova L."/>
            <person name="Karlsson M."/>
            <person name="Huettel B."/>
            <person name="Barry K.W."/>
            <person name="Haridas S."/>
            <person name="Chen C."/>
            <person name="Bauer D."/>
            <person name="Andreopoulos W."/>
            <person name="Pangilinan J."/>
            <person name="LaButti K."/>
            <person name="Riley R."/>
            <person name="Lipzen A."/>
            <person name="Clum A."/>
            <person name="Drula E."/>
            <person name="Henrissat B."/>
            <person name="Kohler A."/>
            <person name="Grigoriev I.V."/>
            <person name="Martin F.M."/>
            <person name="Hacquard S."/>
        </authorList>
    </citation>
    <scope>NUCLEOTIDE SEQUENCE</scope>
    <source>
        <strain evidence="2">MPI-CAGE-AT-0021</strain>
    </source>
</reference>
<accession>A0A9P9DJE5</accession>
<evidence type="ECO:0000256" key="1">
    <source>
        <dbReference type="SAM" id="Phobius"/>
    </source>
</evidence>
<feature type="transmembrane region" description="Helical" evidence="1">
    <location>
        <begin position="147"/>
        <end position="167"/>
    </location>
</feature>
<dbReference type="OrthoDB" id="5092315at2759"/>
<evidence type="ECO:0000313" key="2">
    <source>
        <dbReference type="EMBL" id="KAH7120067.1"/>
    </source>
</evidence>
<dbReference type="EMBL" id="JAGMUU010000029">
    <property type="protein sequence ID" value="KAH7120067.1"/>
    <property type="molecule type" value="Genomic_DNA"/>
</dbReference>
<keyword evidence="1" id="KW-0812">Transmembrane</keyword>
<proteinExistence type="predicted"/>
<evidence type="ECO:0000313" key="3">
    <source>
        <dbReference type="Proteomes" id="UP000717696"/>
    </source>
</evidence>
<keyword evidence="3" id="KW-1185">Reference proteome</keyword>